<reference evidence="2 3" key="1">
    <citation type="submission" date="2016-11" db="EMBL/GenBank/DDBJ databases">
        <authorList>
            <person name="Jaros S."/>
            <person name="Januszkiewicz K."/>
            <person name="Wedrychowicz H."/>
        </authorList>
    </citation>
    <scope>NUCLEOTIDE SEQUENCE [LARGE SCALE GENOMIC DNA]</scope>
    <source>
        <strain evidence="2 3">DSM 24787</strain>
    </source>
</reference>
<dbReference type="SUPFAM" id="SSF52980">
    <property type="entry name" value="Restriction endonuclease-like"/>
    <property type="match status" value="1"/>
</dbReference>
<keyword evidence="2" id="KW-0255">Endonuclease</keyword>
<dbReference type="Pfam" id="PF04471">
    <property type="entry name" value="Mrr_cat"/>
    <property type="match status" value="1"/>
</dbReference>
<dbReference type="Proteomes" id="UP000185003">
    <property type="component" value="Unassembled WGS sequence"/>
</dbReference>
<feature type="domain" description="Restriction endonuclease type IV Mrr" evidence="1">
    <location>
        <begin position="294"/>
        <end position="417"/>
    </location>
</feature>
<gene>
    <name evidence="2" type="ORF">SAMN04488055_3417</name>
</gene>
<evidence type="ECO:0000259" key="1">
    <source>
        <dbReference type="Pfam" id="PF04471"/>
    </source>
</evidence>
<keyword evidence="3" id="KW-1185">Reference proteome</keyword>
<dbReference type="GO" id="GO:0003677">
    <property type="term" value="F:DNA binding"/>
    <property type="evidence" value="ECO:0007669"/>
    <property type="project" value="InterPro"/>
</dbReference>
<dbReference type="RefSeq" id="WP_074240661.1">
    <property type="nucleotide sequence ID" value="NZ_FSRA01000002.1"/>
</dbReference>
<evidence type="ECO:0000313" key="2">
    <source>
        <dbReference type="EMBL" id="SIO36476.1"/>
    </source>
</evidence>
<keyword evidence="2" id="KW-0378">Hydrolase</keyword>
<evidence type="ECO:0000313" key="3">
    <source>
        <dbReference type="Proteomes" id="UP000185003"/>
    </source>
</evidence>
<dbReference type="AlphaFoldDB" id="A0A1N6IX29"/>
<dbReference type="EMBL" id="FSRA01000002">
    <property type="protein sequence ID" value="SIO36476.1"/>
    <property type="molecule type" value="Genomic_DNA"/>
</dbReference>
<dbReference type="GO" id="GO:0004519">
    <property type="term" value="F:endonuclease activity"/>
    <property type="evidence" value="ECO:0007669"/>
    <property type="project" value="UniProtKB-KW"/>
</dbReference>
<sequence length="437" mass="50739">MEKCFLKIGAQVRAWEYGPPAFLQFLFAEDSFYKEPAGKAMLTYKKIGYTSTCGKALERFSKDGFDWQIMEKVYASYYDELYENFANLLEYHVTTNHTDWEDEIQKDYIRNYLNGLSKLSKSDQLKDFKAFYVPMLLAESGEKTSIVKSKDGEKYTLKKYEHRRMQNNFDYFLLDRYLGLPPWILLIAGLFTNRNNQNWNFDEVISAMDIKLLLEGHPPETTIDLNLSGIIHYDHEIEGLHERLTKRLVNKLNLYGSLLRTVIEKDVTARNIHLKMHVKETLATMADRKASNDLKGKILEELMSNIFSNVNGFHVTSTRISLGDEEIDLVLRNNINRPFWMAFGSPLIFAECKNWSKKVGASEFRDFEGKLRNHKSVIKLSFFISYMGFSSEVESAIKRSSQDGAHIVLIQGSDLKQYVESDVEVLDWLENLATRLY</sequence>
<name>A0A1N6IX29_9BACT</name>
<dbReference type="InterPro" id="IPR011856">
    <property type="entry name" value="tRNA_endonuc-like_dom_sf"/>
</dbReference>
<protein>
    <submittedName>
        <fullName evidence="2">Restriction endonuclease</fullName>
    </submittedName>
</protein>
<dbReference type="InterPro" id="IPR007560">
    <property type="entry name" value="Restrct_endonuc_IV_Mrr"/>
</dbReference>
<dbReference type="OrthoDB" id="1426537at2"/>
<dbReference type="InterPro" id="IPR011335">
    <property type="entry name" value="Restrct_endonuc-II-like"/>
</dbReference>
<organism evidence="2 3">
    <name type="scientific">Chitinophaga niabensis</name>
    <dbReference type="NCBI Taxonomy" id="536979"/>
    <lineage>
        <taxon>Bacteria</taxon>
        <taxon>Pseudomonadati</taxon>
        <taxon>Bacteroidota</taxon>
        <taxon>Chitinophagia</taxon>
        <taxon>Chitinophagales</taxon>
        <taxon>Chitinophagaceae</taxon>
        <taxon>Chitinophaga</taxon>
    </lineage>
</organism>
<dbReference type="GO" id="GO:0009307">
    <property type="term" value="P:DNA restriction-modification system"/>
    <property type="evidence" value="ECO:0007669"/>
    <property type="project" value="InterPro"/>
</dbReference>
<proteinExistence type="predicted"/>
<dbReference type="Gene3D" id="3.40.1350.10">
    <property type="match status" value="1"/>
</dbReference>
<accession>A0A1N6IX29</accession>
<keyword evidence="2" id="KW-0540">Nuclease</keyword>